<dbReference type="InterPro" id="IPR050287">
    <property type="entry name" value="MTA/SAH_deaminase"/>
</dbReference>
<sequence>MIRGVSCRRRGRPATLSGTPRGCRAWVAIREGRRPNCPRTGVPLPEKPHPVVIENAYVAPVAGEEIPSGHVVVEDGLITAVGPGPAPAMPEGAERVDGSGCLATPGLVNTHHHLYQWASQGVTPDGTLFEWLVASYRLWARMDAEVVAGAATAGLAWLALSGCTTSTDHHYVFPKGRGDLFEAEIEAARRVGLRFHPCRGSMDRGASQGGLPPDEVVEDIDEILRATDDAIRKYHDPSFGSMLRVAVAPCSPFSVSGELMTRSAELARSHGVRLHTHVAETADEDEHCREQFGVLPVEYLDRLGWLGPDVWLAHCVHLTDKDVRRFGETGTGTAHCPSSNGRLGAGIARISHLLAAGAPVGLGVDGAASSEMTPLAGEIRMAVLMQRARYGPRALTARQALEMATLGGARCLGREAEIGSLERGKLADVALWRLGGFHAAIDDPVIAFAFGATPPLARLLVGGRTVVDDGELRTVPGEEAARAGVAAHRRLTTMDHV</sequence>
<gene>
    <name evidence="3" type="ORF">FLX08_03540</name>
</gene>
<dbReference type="InterPro" id="IPR006680">
    <property type="entry name" value="Amidohydro-rel"/>
</dbReference>
<dbReference type="Gene3D" id="2.30.40.10">
    <property type="entry name" value="Urease, subunit C, domain 1"/>
    <property type="match status" value="1"/>
</dbReference>
<dbReference type="PANTHER" id="PTHR43794">
    <property type="entry name" value="AMINOHYDROLASE SSNA-RELATED"/>
    <property type="match status" value="1"/>
</dbReference>
<dbReference type="InterPro" id="IPR011059">
    <property type="entry name" value="Metal-dep_hydrolase_composite"/>
</dbReference>
<dbReference type="Pfam" id="PF01979">
    <property type="entry name" value="Amidohydro_1"/>
    <property type="match status" value="1"/>
</dbReference>
<dbReference type="Proteomes" id="UP000316541">
    <property type="component" value="Unassembled WGS sequence"/>
</dbReference>
<proteinExistence type="predicted"/>
<dbReference type="CDD" id="cd01298">
    <property type="entry name" value="ATZ_TRZ_like"/>
    <property type="match status" value="1"/>
</dbReference>
<reference evidence="3 4" key="1">
    <citation type="submission" date="2019-07" db="EMBL/GenBank/DDBJ databases">
        <title>Microbispora hainanensis DSM 45428.</title>
        <authorList>
            <person name="Thawai C."/>
        </authorList>
    </citation>
    <scope>NUCLEOTIDE SEQUENCE [LARGE SCALE GENOMIC DNA]</scope>
    <source>
        <strain evidence="3 4">DSM 45428</strain>
    </source>
</reference>
<protein>
    <submittedName>
        <fullName evidence="3">8-oxoguanine deaminase</fullName>
        <ecNumber evidence="3">3.5.4.32</ecNumber>
    </submittedName>
</protein>
<dbReference type="PANTHER" id="PTHR43794:SF11">
    <property type="entry name" value="AMIDOHYDROLASE-RELATED DOMAIN-CONTAINING PROTEIN"/>
    <property type="match status" value="1"/>
</dbReference>
<dbReference type="GO" id="GO:0102127">
    <property type="term" value="F:8-oxoguanine deaminase activity"/>
    <property type="evidence" value="ECO:0007669"/>
    <property type="project" value="UniProtKB-EC"/>
</dbReference>
<comment type="caution">
    <text evidence="3">The sequence shown here is derived from an EMBL/GenBank/DDBJ whole genome shotgun (WGS) entry which is preliminary data.</text>
</comment>
<dbReference type="EMBL" id="VIRM01000003">
    <property type="protein sequence ID" value="TQS23542.1"/>
    <property type="molecule type" value="Genomic_DNA"/>
</dbReference>
<evidence type="ECO:0000313" key="4">
    <source>
        <dbReference type="Proteomes" id="UP000316541"/>
    </source>
</evidence>
<evidence type="ECO:0000259" key="2">
    <source>
        <dbReference type="Pfam" id="PF01979"/>
    </source>
</evidence>
<dbReference type="Gene3D" id="3.20.20.140">
    <property type="entry name" value="Metal-dependent hydrolases"/>
    <property type="match status" value="1"/>
</dbReference>
<dbReference type="EC" id="3.5.4.32" evidence="3"/>
<dbReference type="SUPFAM" id="SSF51556">
    <property type="entry name" value="Metallo-dependent hydrolases"/>
    <property type="match status" value="1"/>
</dbReference>
<evidence type="ECO:0000313" key="3">
    <source>
        <dbReference type="EMBL" id="TQS23542.1"/>
    </source>
</evidence>
<name>A0A544Z4J3_9ACTN</name>
<feature type="domain" description="Amidohydrolase-related" evidence="2">
    <location>
        <begin position="103"/>
        <end position="443"/>
    </location>
</feature>
<accession>A0A544Z4J3</accession>
<dbReference type="AlphaFoldDB" id="A0A544Z4J3"/>
<keyword evidence="1 3" id="KW-0378">Hydrolase</keyword>
<dbReference type="NCBIfam" id="NF006055">
    <property type="entry name" value="PRK08203.1"/>
    <property type="match status" value="1"/>
</dbReference>
<dbReference type="SUPFAM" id="SSF51338">
    <property type="entry name" value="Composite domain of metallo-dependent hydrolases"/>
    <property type="match status" value="1"/>
</dbReference>
<organism evidence="3 4">
    <name type="scientific">Microbispora hainanensis</name>
    <dbReference type="NCBI Taxonomy" id="568844"/>
    <lineage>
        <taxon>Bacteria</taxon>
        <taxon>Bacillati</taxon>
        <taxon>Actinomycetota</taxon>
        <taxon>Actinomycetes</taxon>
        <taxon>Streptosporangiales</taxon>
        <taxon>Streptosporangiaceae</taxon>
        <taxon>Microbispora</taxon>
    </lineage>
</organism>
<evidence type="ECO:0000256" key="1">
    <source>
        <dbReference type="ARBA" id="ARBA00022801"/>
    </source>
</evidence>
<dbReference type="InterPro" id="IPR032466">
    <property type="entry name" value="Metal_Hydrolase"/>
</dbReference>